<accession>A0ABP8JR36</accession>
<dbReference type="InterPro" id="IPR002477">
    <property type="entry name" value="Peptidoglycan-bd-like"/>
</dbReference>
<evidence type="ECO:0000259" key="4">
    <source>
        <dbReference type="Pfam" id="PF06737"/>
    </source>
</evidence>
<proteinExistence type="inferred from homology"/>
<organism evidence="5 6">
    <name type="scientific">Ornithinibacter aureus</name>
    <dbReference type="NCBI Taxonomy" id="622664"/>
    <lineage>
        <taxon>Bacteria</taxon>
        <taxon>Bacillati</taxon>
        <taxon>Actinomycetota</taxon>
        <taxon>Actinomycetes</taxon>
        <taxon>Micrococcales</taxon>
        <taxon>Intrasporangiaceae</taxon>
        <taxon>Ornithinibacter</taxon>
    </lineage>
</organism>
<evidence type="ECO:0000256" key="2">
    <source>
        <dbReference type="ARBA" id="ARBA00022801"/>
    </source>
</evidence>
<dbReference type="InterPro" id="IPR010618">
    <property type="entry name" value="RPF"/>
</dbReference>
<keyword evidence="2" id="KW-0378">Hydrolase</keyword>
<dbReference type="RefSeq" id="WP_159902155.1">
    <property type="nucleotide sequence ID" value="NZ_BAABFX010000025.1"/>
</dbReference>
<keyword evidence="6" id="KW-1185">Reference proteome</keyword>
<dbReference type="CDD" id="cd13925">
    <property type="entry name" value="RPF"/>
    <property type="match status" value="1"/>
</dbReference>
<sequence>MTLQTVPGRHRSAQSFSVFSELTSVLGQAGLSGARVAATVGVAGGLMAAGSAIPANAAPAKASAVTAAAPAAAPAVAPAAVPAATKAYLTVTLRKGNSNYGQNKTLQRRLNALGAKLAVDGRFGPKTLAAVTKYQRSKGLVVDGIVGPKTRKALKLAKAGSAPAAASRSTSRTGINLARAAMWDRIAKCESGGRWSINTGNGYYGGLQFDYRTWLSVNGDDFAPRADKASRAEQITVANRLYAKRGLQPWGCRHAA</sequence>
<dbReference type="Pfam" id="PF01471">
    <property type="entry name" value="PG_binding_1"/>
    <property type="match status" value="1"/>
</dbReference>
<feature type="domain" description="Resuscitation-promoting factor core lysozyme-like" evidence="4">
    <location>
        <begin position="178"/>
        <end position="251"/>
    </location>
</feature>
<dbReference type="Proteomes" id="UP001500390">
    <property type="component" value="Unassembled WGS sequence"/>
</dbReference>
<comment type="caution">
    <text evidence="5">The sequence shown here is derived from an EMBL/GenBank/DDBJ whole genome shotgun (WGS) entry which is preliminary data.</text>
</comment>
<dbReference type="Gene3D" id="1.10.101.10">
    <property type="entry name" value="PGBD-like superfamily/PGBD"/>
    <property type="match status" value="1"/>
</dbReference>
<reference evidence="6" key="1">
    <citation type="journal article" date="2019" name="Int. J. Syst. Evol. Microbiol.">
        <title>The Global Catalogue of Microorganisms (GCM) 10K type strain sequencing project: providing services to taxonomists for standard genome sequencing and annotation.</title>
        <authorList>
            <consortium name="The Broad Institute Genomics Platform"/>
            <consortium name="The Broad Institute Genome Sequencing Center for Infectious Disease"/>
            <person name="Wu L."/>
            <person name="Ma J."/>
        </authorList>
    </citation>
    <scope>NUCLEOTIDE SEQUENCE [LARGE SCALE GENOMIC DNA]</scope>
    <source>
        <strain evidence="6">JCM 17738</strain>
    </source>
</reference>
<dbReference type="EMBL" id="BAABFX010000025">
    <property type="protein sequence ID" value="GAA4394742.1"/>
    <property type="molecule type" value="Genomic_DNA"/>
</dbReference>
<dbReference type="Gene3D" id="1.10.530.10">
    <property type="match status" value="1"/>
</dbReference>
<name>A0ABP8JR36_9MICO</name>
<evidence type="ECO:0000313" key="5">
    <source>
        <dbReference type="EMBL" id="GAA4394742.1"/>
    </source>
</evidence>
<dbReference type="InterPro" id="IPR036365">
    <property type="entry name" value="PGBD-like_sf"/>
</dbReference>
<dbReference type="SUPFAM" id="SSF47090">
    <property type="entry name" value="PGBD-like"/>
    <property type="match status" value="1"/>
</dbReference>
<feature type="domain" description="Peptidoglycan binding-like" evidence="3">
    <location>
        <begin position="104"/>
        <end position="154"/>
    </location>
</feature>
<evidence type="ECO:0000313" key="6">
    <source>
        <dbReference type="Proteomes" id="UP001500390"/>
    </source>
</evidence>
<dbReference type="InterPro" id="IPR023346">
    <property type="entry name" value="Lysozyme-like_dom_sf"/>
</dbReference>
<dbReference type="InterPro" id="IPR036366">
    <property type="entry name" value="PGBDSf"/>
</dbReference>
<gene>
    <name evidence="5" type="ORF">GCM10023153_16100</name>
</gene>
<evidence type="ECO:0000259" key="3">
    <source>
        <dbReference type="Pfam" id="PF01471"/>
    </source>
</evidence>
<protein>
    <submittedName>
        <fullName evidence="5">Uncharacterized protein</fullName>
    </submittedName>
</protein>
<comment type="similarity">
    <text evidence="1">Belongs to the transglycosylase family. Rpf subfamily.</text>
</comment>
<evidence type="ECO:0000256" key="1">
    <source>
        <dbReference type="ARBA" id="ARBA00010830"/>
    </source>
</evidence>
<dbReference type="Pfam" id="PF06737">
    <property type="entry name" value="Transglycosylas"/>
    <property type="match status" value="1"/>
</dbReference>
<dbReference type="SUPFAM" id="SSF53955">
    <property type="entry name" value="Lysozyme-like"/>
    <property type="match status" value="1"/>
</dbReference>